<keyword evidence="2" id="KW-1185">Reference proteome</keyword>
<gene>
    <name evidence="1" type="ORF">BUTYVIB_00563</name>
</gene>
<dbReference type="Proteomes" id="UP000006238">
    <property type="component" value="Unassembled WGS sequence"/>
</dbReference>
<dbReference type="EMBL" id="ABWN01000019">
    <property type="protein sequence ID" value="EFF69374.1"/>
    <property type="molecule type" value="Genomic_DNA"/>
</dbReference>
<dbReference type="PROSITE" id="PS51257">
    <property type="entry name" value="PROKAR_LIPOPROTEIN"/>
    <property type="match status" value="1"/>
</dbReference>
<proteinExistence type="predicted"/>
<dbReference type="HOGENOM" id="CLU_857072_0_0_9"/>
<protein>
    <submittedName>
        <fullName evidence="1">Uncharacterized protein</fullName>
    </submittedName>
</protein>
<name>D4RXL2_9FIRM</name>
<sequence>MKKIKIVMCICLAAVIISGCSDKGKGQKDSNPSGQDFVLTEEQKNYLSDKKGIGTAALELMNKESVNWNLLGTGFELYNKTSGVEINGVEYIVDNSYDYQKSNDIDRKITFDEAVSFRDEDTKMRIESLSGYRYEITEAGEYRKLQAPISGYSDTYLTIFFKVSDNKVFMKVPYIEYSGPDNDSNLAFSLLYDRDYIKAFFENNDYSLNDKLVYGIQYTSVTDCSVVLRITNYTEDSYIFNGEATVYRVDDSGNIIPESAIECTSKPVRINSLSFSIIPVSFDNIAKGEYAIIFGKDEAPNIYGRLNFSL</sequence>
<evidence type="ECO:0000313" key="1">
    <source>
        <dbReference type="EMBL" id="EFF69374.1"/>
    </source>
</evidence>
<accession>D4RXL2</accession>
<reference evidence="1 2" key="1">
    <citation type="submission" date="2010-02" db="EMBL/GenBank/DDBJ databases">
        <authorList>
            <person name="Weinstock G."/>
            <person name="Sodergren E."/>
            <person name="Clifton S."/>
            <person name="Fulton L."/>
            <person name="Fulton B."/>
            <person name="Courtney L."/>
            <person name="Fronick C."/>
            <person name="Harrison M."/>
            <person name="Strong C."/>
            <person name="Farmer C."/>
            <person name="Delahaunty K."/>
            <person name="Markovic C."/>
            <person name="Hall O."/>
            <person name="Minx P."/>
            <person name="Tomlinson C."/>
            <person name="Mitreva M."/>
            <person name="Nelson J."/>
            <person name="Hou S."/>
            <person name="Wollam A."/>
            <person name="Pepin K.H."/>
            <person name="Johnson M."/>
            <person name="Bhonagiri V."/>
            <person name="Zhang X."/>
            <person name="Suruliraj S."/>
            <person name="Warren W."/>
            <person name="Chinwalla A."/>
            <person name="Mardis E.R."/>
            <person name="Wilson R.K."/>
        </authorList>
    </citation>
    <scope>NUCLEOTIDE SEQUENCE [LARGE SCALE GENOMIC DNA]</scope>
    <source>
        <strain evidence="1 2">DSM 2876</strain>
    </source>
</reference>
<evidence type="ECO:0000313" key="2">
    <source>
        <dbReference type="Proteomes" id="UP000006238"/>
    </source>
</evidence>
<dbReference type="RefSeq" id="WP_005601493.1">
    <property type="nucleotide sequence ID" value="NZ_GG663520.1"/>
</dbReference>
<comment type="caution">
    <text evidence="1">The sequence shown here is derived from an EMBL/GenBank/DDBJ whole genome shotgun (WGS) entry which is preliminary data.</text>
</comment>
<organism evidence="1 2">
    <name type="scientific">Eshraghiella crossota DSM 2876</name>
    <dbReference type="NCBI Taxonomy" id="511680"/>
    <lineage>
        <taxon>Bacteria</taxon>
        <taxon>Bacillati</taxon>
        <taxon>Bacillota</taxon>
        <taxon>Clostridia</taxon>
        <taxon>Lachnospirales</taxon>
        <taxon>Lachnospiraceae</taxon>
        <taxon>Eshraghiella</taxon>
    </lineage>
</organism>
<dbReference type="GeneID" id="98919361"/>
<dbReference type="AlphaFoldDB" id="D4RXL2"/>